<keyword evidence="9" id="KW-0319">Glycerol metabolism</keyword>
<dbReference type="FunFam" id="3.30.420.40:FF:000102">
    <property type="entry name" value="Putative glycerol kinase 5"/>
    <property type="match status" value="1"/>
</dbReference>
<dbReference type="InterPro" id="IPR018483">
    <property type="entry name" value="Carb_kinase_FGGY_CS"/>
</dbReference>
<evidence type="ECO:0000256" key="13">
    <source>
        <dbReference type="ARBA" id="ARBA00047192"/>
    </source>
</evidence>
<evidence type="ECO:0000256" key="11">
    <source>
        <dbReference type="ARBA" id="ARBA00033026"/>
    </source>
</evidence>
<evidence type="ECO:0000256" key="6">
    <source>
        <dbReference type="ARBA" id="ARBA00022679"/>
    </source>
</evidence>
<dbReference type="InterPro" id="IPR018484">
    <property type="entry name" value="FGGY_N"/>
</dbReference>
<comment type="pathway">
    <text evidence="2">Polyol metabolism; glycerol degradation via glycerol kinase pathway; sn-glycerol 3-phosphate from glycerol: step 1/1.</text>
</comment>
<evidence type="ECO:0000256" key="2">
    <source>
        <dbReference type="ARBA" id="ARBA00005190"/>
    </source>
</evidence>
<dbReference type="GO" id="GO:0006641">
    <property type="term" value="P:triglyceride metabolic process"/>
    <property type="evidence" value="ECO:0007669"/>
    <property type="project" value="TreeGrafter"/>
</dbReference>
<feature type="compositionally biased region" description="Basic residues" evidence="16">
    <location>
        <begin position="24"/>
        <end position="40"/>
    </location>
</feature>
<dbReference type="GO" id="GO:0005524">
    <property type="term" value="F:ATP binding"/>
    <property type="evidence" value="ECO:0007669"/>
    <property type="project" value="UniProtKB-KW"/>
</dbReference>
<evidence type="ECO:0000256" key="4">
    <source>
        <dbReference type="ARBA" id="ARBA00012099"/>
    </source>
</evidence>
<evidence type="ECO:0000256" key="9">
    <source>
        <dbReference type="ARBA" id="ARBA00022798"/>
    </source>
</evidence>
<accession>A0A8J6DK79</accession>
<keyword evidence="6 15" id="KW-0808">Transferase</keyword>
<keyword evidence="8 15" id="KW-0418">Kinase</keyword>
<dbReference type="AlphaFoldDB" id="A0A8J6DK79"/>
<organism evidence="19 20">
    <name type="scientific">Galemys pyrenaicus</name>
    <name type="common">Iberian desman</name>
    <name type="synonym">Pyrenean desman</name>
    <dbReference type="NCBI Taxonomy" id="202257"/>
    <lineage>
        <taxon>Eukaryota</taxon>
        <taxon>Metazoa</taxon>
        <taxon>Chordata</taxon>
        <taxon>Craniata</taxon>
        <taxon>Vertebrata</taxon>
        <taxon>Euteleostomi</taxon>
        <taxon>Mammalia</taxon>
        <taxon>Eutheria</taxon>
        <taxon>Laurasiatheria</taxon>
        <taxon>Eulipotyphla</taxon>
        <taxon>Talpidae</taxon>
        <taxon>Galemys</taxon>
    </lineage>
</organism>
<evidence type="ECO:0000259" key="17">
    <source>
        <dbReference type="Pfam" id="PF00370"/>
    </source>
</evidence>
<dbReference type="UniPathway" id="UPA00618">
    <property type="reaction ID" value="UER00672"/>
</dbReference>
<dbReference type="InterPro" id="IPR043129">
    <property type="entry name" value="ATPase_NBD"/>
</dbReference>
<evidence type="ECO:0000256" key="16">
    <source>
        <dbReference type="SAM" id="MobiDB-lite"/>
    </source>
</evidence>
<dbReference type="Pfam" id="PF00370">
    <property type="entry name" value="FGGY_N"/>
    <property type="match status" value="1"/>
</dbReference>
<feature type="non-terminal residue" evidence="19">
    <location>
        <position position="1"/>
    </location>
</feature>
<evidence type="ECO:0000256" key="14">
    <source>
        <dbReference type="ARBA" id="ARBA00052735"/>
    </source>
</evidence>
<evidence type="ECO:0000256" key="1">
    <source>
        <dbReference type="ARBA" id="ARBA00004496"/>
    </source>
</evidence>
<keyword evidence="5" id="KW-0963">Cytoplasm</keyword>
<protein>
    <recommendedName>
        <fullName evidence="13">Glycerol kinase 5</fullName>
        <ecNumber evidence="4">2.7.1.30</ecNumber>
    </recommendedName>
    <alternativeName>
        <fullName evidence="11">ATP:glycerol 3-phosphotransferase 5</fullName>
    </alternativeName>
</protein>
<comment type="subcellular location">
    <subcellularLocation>
        <location evidence="1">Cytoplasm</location>
    </subcellularLocation>
</comment>
<dbReference type="EC" id="2.7.1.30" evidence="4"/>
<dbReference type="GO" id="GO:0019563">
    <property type="term" value="P:glycerol catabolic process"/>
    <property type="evidence" value="ECO:0007669"/>
    <property type="project" value="UniProtKB-UniPathway"/>
</dbReference>
<dbReference type="SUPFAM" id="SSF53067">
    <property type="entry name" value="Actin-like ATPase domain"/>
    <property type="match status" value="2"/>
</dbReference>
<dbReference type="Gene3D" id="3.30.420.40">
    <property type="match status" value="2"/>
</dbReference>
<sequence length="595" mass="66036">DAFGAPGGTGEPGSKLDHLGDHRHAPHAATRPRRAPRKLPRAAVTAGEACGVEMSELPNIRQRGNPKQSAWNPPHAGFVLGLDVGSSVIRCHVYDRAARICGSSARKVESLYPQAGWVEIDPDSLWVQFVAVIKESVKAAGIEMNQIVGLGIATQRATFITWNKKTGKHFHNFISWQDLRAIDLVKSWNSSLIMKLIHSSGRVLHFLTRSKRFLAASFFTFTTQHVSLRLAWIVQNLTEVKKAIEEENCCFGTIDTWLLYKLTKDIISIVNLGSEFATDFSNASSTGLFDPYEMCWSGFFTSLLSIPLTILPPVRDTSHNFGSVDEELFGVPIPIVALVADQQSAMFGECCFQTGDVKLTMGTGTFLDINTGNKPQQSFGGFYPLIGWKIGQEIVCLAEGNAGDTGSAIEWAQQLDLFTDAAETENMAKSLEDSEGVYFVPSFSGLQAPLNDPCACASFMGLKPSTNKYHLVRAILESIAFRNKQLYEMMQKEIHIPVRKIRADGGVCNNSFVMQMTSDLINENIDRPVHVDMSCLGAASLAGLAVGFWTDKEELKKLRQTEMVFKPQKKWQEYEISMENWVKAVKRSMNWYNKT</sequence>
<reference evidence="19" key="1">
    <citation type="journal article" date="2021" name="Evol. Appl.">
        <title>The genome of the Pyrenean desman and the effects of bottlenecks and inbreeding on the genomic landscape of an endangered species.</title>
        <authorList>
            <person name="Escoda L."/>
            <person name="Castresana J."/>
        </authorList>
    </citation>
    <scope>NUCLEOTIDE SEQUENCE</scope>
    <source>
        <strain evidence="19">IBE-C5619</strain>
    </source>
</reference>
<dbReference type="Proteomes" id="UP000700334">
    <property type="component" value="Unassembled WGS sequence"/>
</dbReference>
<name>A0A8J6DK79_GALPY</name>
<keyword evidence="10" id="KW-0067">ATP-binding</keyword>
<dbReference type="GO" id="GO:0046167">
    <property type="term" value="P:glycerol-3-phosphate biosynthetic process"/>
    <property type="evidence" value="ECO:0007669"/>
    <property type="project" value="TreeGrafter"/>
</dbReference>
<feature type="compositionally biased region" description="Gly residues" evidence="16">
    <location>
        <begin position="1"/>
        <end position="11"/>
    </location>
</feature>
<dbReference type="FunFam" id="3.30.420.40:FF:000104">
    <property type="entry name" value="putative glycerol kinase 5"/>
    <property type="match status" value="1"/>
</dbReference>
<dbReference type="GO" id="GO:0004370">
    <property type="term" value="F:glycerol kinase activity"/>
    <property type="evidence" value="ECO:0007669"/>
    <property type="project" value="UniProtKB-EC"/>
</dbReference>
<dbReference type="CDD" id="cd07793">
    <property type="entry name" value="ASKHA_NBD_FGGY_GK5-like"/>
    <property type="match status" value="1"/>
</dbReference>
<dbReference type="OrthoDB" id="6278781at2759"/>
<evidence type="ECO:0000256" key="12">
    <source>
        <dbReference type="ARBA" id="ARBA00045165"/>
    </source>
</evidence>
<dbReference type="InterPro" id="IPR037444">
    <property type="entry name" value="GK5"/>
</dbReference>
<comment type="catalytic activity">
    <reaction evidence="14">
        <text>glycerol + ATP = sn-glycerol 3-phosphate + ADP + H(+)</text>
        <dbReference type="Rhea" id="RHEA:21644"/>
        <dbReference type="ChEBI" id="CHEBI:15378"/>
        <dbReference type="ChEBI" id="CHEBI:17754"/>
        <dbReference type="ChEBI" id="CHEBI:30616"/>
        <dbReference type="ChEBI" id="CHEBI:57597"/>
        <dbReference type="ChEBI" id="CHEBI:456216"/>
        <dbReference type="EC" id="2.7.1.30"/>
    </reaction>
    <physiologicalReaction direction="left-to-right" evidence="14">
        <dbReference type="Rhea" id="RHEA:21645"/>
    </physiologicalReaction>
</comment>
<dbReference type="InterPro" id="IPR018485">
    <property type="entry name" value="FGGY_C"/>
</dbReference>
<comment type="caution">
    <text evidence="19">The sequence shown here is derived from an EMBL/GenBank/DDBJ whole genome shotgun (WGS) entry which is preliminary data.</text>
</comment>
<dbReference type="PROSITE" id="PS00445">
    <property type="entry name" value="FGGY_KINASES_2"/>
    <property type="match status" value="1"/>
</dbReference>
<dbReference type="EMBL" id="JAGFMF010011830">
    <property type="protein sequence ID" value="KAG8511434.1"/>
    <property type="molecule type" value="Genomic_DNA"/>
</dbReference>
<feature type="region of interest" description="Disordered" evidence="16">
    <location>
        <begin position="1"/>
        <end position="40"/>
    </location>
</feature>
<comment type="similarity">
    <text evidence="3 15">Belongs to the FGGY kinase family.</text>
</comment>
<feature type="domain" description="Carbohydrate kinase FGGY N-terminal" evidence="17">
    <location>
        <begin position="79"/>
        <end position="348"/>
    </location>
</feature>
<feature type="domain" description="Carbohydrate kinase FGGY C-terminal" evidence="18">
    <location>
        <begin position="358"/>
        <end position="545"/>
    </location>
</feature>
<evidence type="ECO:0000313" key="20">
    <source>
        <dbReference type="Proteomes" id="UP000700334"/>
    </source>
</evidence>
<evidence type="ECO:0000256" key="7">
    <source>
        <dbReference type="ARBA" id="ARBA00022741"/>
    </source>
</evidence>
<proteinExistence type="inferred from homology"/>
<comment type="function">
    <text evidence="12">Skin-specific kinase that plays a key role in glycerol metabolism, catalyzing its phosphorylation to produce sn-glycerol 3-phosphate. Involved in skin-specific regulation of sterol regulatory element-binding protein (SREBP) processing and lipid biosynthesis.</text>
</comment>
<evidence type="ECO:0000259" key="18">
    <source>
        <dbReference type="Pfam" id="PF02782"/>
    </source>
</evidence>
<dbReference type="PANTHER" id="PTHR10196">
    <property type="entry name" value="SUGAR KINASE"/>
    <property type="match status" value="1"/>
</dbReference>
<evidence type="ECO:0000256" key="8">
    <source>
        <dbReference type="ARBA" id="ARBA00022777"/>
    </source>
</evidence>
<evidence type="ECO:0000256" key="5">
    <source>
        <dbReference type="ARBA" id="ARBA00022490"/>
    </source>
</evidence>
<feature type="compositionally biased region" description="Basic and acidic residues" evidence="16">
    <location>
        <begin position="14"/>
        <end position="23"/>
    </location>
</feature>
<evidence type="ECO:0000256" key="15">
    <source>
        <dbReference type="RuleBase" id="RU003733"/>
    </source>
</evidence>
<keyword evidence="20" id="KW-1185">Reference proteome</keyword>
<dbReference type="PANTHER" id="PTHR10196:SF68">
    <property type="entry name" value="GLYCEROL KINASE 5-RELATED"/>
    <property type="match status" value="1"/>
</dbReference>
<dbReference type="GO" id="GO:0005739">
    <property type="term" value="C:mitochondrion"/>
    <property type="evidence" value="ECO:0007669"/>
    <property type="project" value="TreeGrafter"/>
</dbReference>
<evidence type="ECO:0000256" key="10">
    <source>
        <dbReference type="ARBA" id="ARBA00022840"/>
    </source>
</evidence>
<gene>
    <name evidence="19" type="ORF">J0S82_008658</name>
</gene>
<dbReference type="Pfam" id="PF02782">
    <property type="entry name" value="FGGY_C"/>
    <property type="match status" value="1"/>
</dbReference>
<evidence type="ECO:0000313" key="19">
    <source>
        <dbReference type="EMBL" id="KAG8511434.1"/>
    </source>
</evidence>
<evidence type="ECO:0000256" key="3">
    <source>
        <dbReference type="ARBA" id="ARBA00009156"/>
    </source>
</evidence>
<keyword evidence="7" id="KW-0547">Nucleotide-binding</keyword>